<dbReference type="PaxDb" id="3708-A0A078JWJ3"/>
<feature type="chain" id="PRO_5044539957" evidence="1">
    <location>
        <begin position="25"/>
        <end position="74"/>
    </location>
</feature>
<feature type="signal peptide" evidence="1">
    <location>
        <begin position="1"/>
        <end position="24"/>
    </location>
</feature>
<organism evidence="2 3">
    <name type="scientific">Brassica napus</name>
    <name type="common">Rape</name>
    <dbReference type="NCBI Taxonomy" id="3708"/>
    <lineage>
        <taxon>Eukaryota</taxon>
        <taxon>Viridiplantae</taxon>
        <taxon>Streptophyta</taxon>
        <taxon>Embryophyta</taxon>
        <taxon>Tracheophyta</taxon>
        <taxon>Spermatophyta</taxon>
        <taxon>Magnoliopsida</taxon>
        <taxon>eudicotyledons</taxon>
        <taxon>Gunneridae</taxon>
        <taxon>Pentapetalae</taxon>
        <taxon>rosids</taxon>
        <taxon>malvids</taxon>
        <taxon>Brassicales</taxon>
        <taxon>Brassicaceae</taxon>
        <taxon>Brassiceae</taxon>
        <taxon>Brassica</taxon>
    </lineage>
</organism>
<reference evidence="2 3" key="1">
    <citation type="journal article" date="2014" name="Science">
        <title>Plant genetics. Early allopolyploid evolution in the post-Neolithic Brassica napus oilseed genome.</title>
        <authorList>
            <person name="Chalhoub B."/>
            <person name="Denoeud F."/>
            <person name="Liu S."/>
            <person name="Parkin I.A."/>
            <person name="Tang H."/>
            <person name="Wang X."/>
            <person name="Chiquet J."/>
            <person name="Belcram H."/>
            <person name="Tong C."/>
            <person name="Samans B."/>
            <person name="Correa M."/>
            <person name="Da Silva C."/>
            <person name="Just J."/>
            <person name="Falentin C."/>
            <person name="Koh C.S."/>
            <person name="Le Clainche I."/>
            <person name="Bernard M."/>
            <person name="Bento P."/>
            <person name="Noel B."/>
            <person name="Labadie K."/>
            <person name="Alberti A."/>
            <person name="Charles M."/>
            <person name="Arnaud D."/>
            <person name="Guo H."/>
            <person name="Daviaud C."/>
            <person name="Alamery S."/>
            <person name="Jabbari K."/>
            <person name="Zhao M."/>
            <person name="Edger P.P."/>
            <person name="Chelaifa H."/>
            <person name="Tack D."/>
            <person name="Lassalle G."/>
            <person name="Mestiri I."/>
            <person name="Schnel N."/>
            <person name="Le Paslier M.C."/>
            <person name="Fan G."/>
            <person name="Renault V."/>
            <person name="Bayer P.E."/>
            <person name="Golicz A.A."/>
            <person name="Manoli S."/>
            <person name="Lee T.H."/>
            <person name="Thi V.H."/>
            <person name="Chalabi S."/>
            <person name="Hu Q."/>
            <person name="Fan C."/>
            <person name="Tollenaere R."/>
            <person name="Lu Y."/>
            <person name="Battail C."/>
            <person name="Shen J."/>
            <person name="Sidebottom C.H."/>
            <person name="Wang X."/>
            <person name="Canaguier A."/>
            <person name="Chauveau A."/>
            <person name="Berard A."/>
            <person name="Deniot G."/>
            <person name="Guan M."/>
            <person name="Liu Z."/>
            <person name="Sun F."/>
            <person name="Lim Y.P."/>
            <person name="Lyons E."/>
            <person name="Town C.D."/>
            <person name="Bancroft I."/>
            <person name="Wang X."/>
            <person name="Meng J."/>
            <person name="Ma J."/>
            <person name="Pires J.C."/>
            <person name="King G.J."/>
            <person name="Brunel D."/>
            <person name="Delourme R."/>
            <person name="Renard M."/>
            <person name="Aury J.M."/>
            <person name="Adams K.L."/>
            <person name="Batley J."/>
            <person name="Snowdon R.J."/>
            <person name="Tost J."/>
            <person name="Edwards D."/>
            <person name="Zhou Y."/>
            <person name="Hua W."/>
            <person name="Sharpe A.G."/>
            <person name="Paterson A.H."/>
            <person name="Guan C."/>
            <person name="Wincker P."/>
        </authorList>
    </citation>
    <scope>NUCLEOTIDE SEQUENCE [LARGE SCALE GENOMIC DNA]</scope>
    <source>
        <strain evidence="3">cv. Darmor-bzh</strain>
    </source>
</reference>
<keyword evidence="3" id="KW-1185">Reference proteome</keyword>
<dbReference type="AlphaFoldDB" id="A0A078JWJ3"/>
<dbReference type="PROSITE" id="PS51257">
    <property type="entry name" value="PROKAR_LIPOPROTEIN"/>
    <property type="match status" value="1"/>
</dbReference>
<proteinExistence type="predicted"/>
<evidence type="ECO:0000313" key="2">
    <source>
        <dbReference type="EMBL" id="CDY69932.1"/>
    </source>
</evidence>
<protein>
    <submittedName>
        <fullName evidence="2">BnaAnng32050D protein</fullName>
    </submittedName>
</protein>
<evidence type="ECO:0000313" key="3">
    <source>
        <dbReference type="Proteomes" id="UP000028999"/>
    </source>
</evidence>
<accession>A0A078JWJ3</accession>
<dbReference type="Proteomes" id="UP000028999">
    <property type="component" value="Unassembled WGS sequence"/>
</dbReference>
<dbReference type="EMBL" id="LK040707">
    <property type="protein sequence ID" value="CDY69932.1"/>
    <property type="molecule type" value="Genomic_DNA"/>
</dbReference>
<gene>
    <name evidence="2" type="primary">BnaAnng32050D</name>
    <name evidence="2" type="ORF">GSBRNA2T00093650001</name>
</gene>
<evidence type="ECO:0000256" key="1">
    <source>
        <dbReference type="SAM" id="SignalP"/>
    </source>
</evidence>
<sequence length="74" mass="8219">MEKISAFLAILLLVSSCMVKETVTQNIVECKTDEDCVKQKYSCPISGDPPVCLDYFCSCFHHEMHTPASTNSNS</sequence>
<name>A0A078JWJ3_BRANA</name>
<dbReference type="Gramene" id="CDY69932">
    <property type="protein sequence ID" value="CDY69932"/>
    <property type="gene ID" value="GSBRNA2T00093650001"/>
</dbReference>
<keyword evidence="1" id="KW-0732">Signal</keyword>